<organism evidence="5 6">
    <name type="scientific">Haemaphysalis longicornis</name>
    <name type="common">Bush tick</name>
    <dbReference type="NCBI Taxonomy" id="44386"/>
    <lineage>
        <taxon>Eukaryota</taxon>
        <taxon>Metazoa</taxon>
        <taxon>Ecdysozoa</taxon>
        <taxon>Arthropoda</taxon>
        <taxon>Chelicerata</taxon>
        <taxon>Arachnida</taxon>
        <taxon>Acari</taxon>
        <taxon>Parasitiformes</taxon>
        <taxon>Ixodida</taxon>
        <taxon>Ixodoidea</taxon>
        <taxon>Ixodidae</taxon>
        <taxon>Haemaphysalinae</taxon>
        <taxon>Haemaphysalis</taxon>
    </lineage>
</organism>
<dbReference type="Gene3D" id="3.30.160.60">
    <property type="entry name" value="Classic Zinc Finger"/>
    <property type="match status" value="1"/>
</dbReference>
<dbReference type="PROSITE" id="PS51125">
    <property type="entry name" value="NHL"/>
    <property type="match status" value="1"/>
</dbReference>
<protein>
    <recommendedName>
        <fullName evidence="4">B box-type domain-containing protein</fullName>
    </recommendedName>
</protein>
<dbReference type="InterPro" id="IPR000315">
    <property type="entry name" value="Znf_B-box"/>
</dbReference>
<feature type="domain" description="B box-type" evidence="4">
    <location>
        <begin position="90"/>
        <end position="130"/>
    </location>
</feature>
<comment type="caution">
    <text evidence="5">The sequence shown here is derived from an EMBL/GenBank/DDBJ whole genome shotgun (WGS) entry which is preliminary data.</text>
</comment>
<evidence type="ECO:0000256" key="1">
    <source>
        <dbReference type="ARBA" id="ARBA00022737"/>
    </source>
</evidence>
<dbReference type="EMBL" id="JABSTR010000011">
    <property type="protein sequence ID" value="KAH9381401.1"/>
    <property type="molecule type" value="Genomic_DNA"/>
</dbReference>
<reference evidence="5 6" key="1">
    <citation type="journal article" date="2020" name="Cell">
        <title>Large-Scale Comparative Analyses of Tick Genomes Elucidate Their Genetic Diversity and Vector Capacities.</title>
        <authorList>
            <consortium name="Tick Genome and Microbiome Consortium (TIGMIC)"/>
            <person name="Jia N."/>
            <person name="Wang J."/>
            <person name="Shi W."/>
            <person name="Du L."/>
            <person name="Sun Y."/>
            <person name="Zhan W."/>
            <person name="Jiang J.F."/>
            <person name="Wang Q."/>
            <person name="Zhang B."/>
            <person name="Ji P."/>
            <person name="Bell-Sakyi L."/>
            <person name="Cui X.M."/>
            <person name="Yuan T.T."/>
            <person name="Jiang B.G."/>
            <person name="Yang W.F."/>
            <person name="Lam T.T."/>
            <person name="Chang Q.C."/>
            <person name="Ding S.J."/>
            <person name="Wang X.J."/>
            <person name="Zhu J.G."/>
            <person name="Ruan X.D."/>
            <person name="Zhao L."/>
            <person name="Wei J.T."/>
            <person name="Ye R.Z."/>
            <person name="Que T.C."/>
            <person name="Du C.H."/>
            <person name="Zhou Y.H."/>
            <person name="Cheng J.X."/>
            <person name="Dai P.F."/>
            <person name="Guo W.B."/>
            <person name="Han X.H."/>
            <person name="Huang E.J."/>
            <person name="Li L.F."/>
            <person name="Wei W."/>
            <person name="Gao Y.C."/>
            <person name="Liu J.Z."/>
            <person name="Shao H.Z."/>
            <person name="Wang X."/>
            <person name="Wang C.C."/>
            <person name="Yang T.C."/>
            <person name="Huo Q.B."/>
            <person name="Li W."/>
            <person name="Chen H.Y."/>
            <person name="Chen S.E."/>
            <person name="Zhou L.G."/>
            <person name="Ni X.B."/>
            <person name="Tian J.H."/>
            <person name="Sheng Y."/>
            <person name="Liu T."/>
            <person name="Pan Y.S."/>
            <person name="Xia L.Y."/>
            <person name="Li J."/>
            <person name="Zhao F."/>
            <person name="Cao W.C."/>
        </authorList>
    </citation>
    <scope>NUCLEOTIDE SEQUENCE [LARGE SCALE GENOMIC DNA]</scope>
    <source>
        <strain evidence="5">HaeL-2018</strain>
    </source>
</reference>
<sequence length="373" mass="41580">MEEDNRRRGPWVSSVPTTLARRNVPHESGQVGCSSCPTLGFLQAFHQRCTTAKISCADWKIDTTVAVGSTTAFPPNDAACNVTYTAGVKGTSLGCTTCNTKAFSADAWCFDCADLRCRSCAMAHHFMRPFEAPRVLAPREQQIVRGGLQTLQGNSTDCLNHHSATLRYFCHSCDWPAVCEECALLDHPRAMHNLVLLSQPTTHQAEKLRNLIAGAVLDPMNRRSTPLQSDNHRSPLGSHSCRLNLLSRRPSSYKLRRPFFTIPDEKGLGAPQNPPTFPPHSAQSEDPSRYQTTIGASKQCPKDEVERKKMTYYCRLGMFGSMNDPFPEPSGMAQATQDNIIVADSNNHRMQIFDQQVRFKRQFGKYVKRAGQM</sequence>
<keyword evidence="6" id="KW-1185">Reference proteome</keyword>
<gene>
    <name evidence="5" type="ORF">HPB48_009019</name>
</gene>
<dbReference type="AlphaFoldDB" id="A0A9J6H317"/>
<proteinExistence type="predicted"/>
<name>A0A9J6H317_HAELO</name>
<evidence type="ECO:0000256" key="3">
    <source>
        <dbReference type="SAM" id="MobiDB-lite"/>
    </source>
</evidence>
<feature type="domain" description="B box-type" evidence="4">
    <location>
        <begin position="153"/>
        <end position="197"/>
    </location>
</feature>
<dbReference type="VEuPathDB" id="VectorBase:HLOH_040700"/>
<dbReference type="OrthoDB" id="342730at2759"/>
<dbReference type="InterPro" id="IPR001258">
    <property type="entry name" value="NHL_repeat"/>
</dbReference>
<dbReference type="SUPFAM" id="SSF57845">
    <property type="entry name" value="B-box zinc-binding domain"/>
    <property type="match status" value="1"/>
</dbReference>
<keyword evidence="1" id="KW-0677">Repeat</keyword>
<feature type="region of interest" description="Disordered" evidence="3">
    <location>
        <begin position="262"/>
        <end position="288"/>
    </location>
</feature>
<evidence type="ECO:0000259" key="4">
    <source>
        <dbReference type="SMART" id="SM00336"/>
    </source>
</evidence>
<dbReference type="GO" id="GO:0061630">
    <property type="term" value="F:ubiquitin protein ligase activity"/>
    <property type="evidence" value="ECO:0007669"/>
    <property type="project" value="TreeGrafter"/>
</dbReference>
<evidence type="ECO:0000256" key="2">
    <source>
        <dbReference type="PROSITE-ProRule" id="PRU00504"/>
    </source>
</evidence>
<evidence type="ECO:0000313" key="5">
    <source>
        <dbReference type="EMBL" id="KAH9381401.1"/>
    </source>
</evidence>
<evidence type="ECO:0000313" key="6">
    <source>
        <dbReference type="Proteomes" id="UP000821853"/>
    </source>
</evidence>
<dbReference type="PANTHER" id="PTHR25462:SF296">
    <property type="entry name" value="MEIOTIC P26, ISOFORM F"/>
    <property type="match status" value="1"/>
</dbReference>
<dbReference type="PANTHER" id="PTHR25462">
    <property type="entry name" value="BONUS, ISOFORM C-RELATED"/>
    <property type="match status" value="1"/>
</dbReference>
<dbReference type="Pfam" id="PF01436">
    <property type="entry name" value="NHL"/>
    <property type="match status" value="1"/>
</dbReference>
<dbReference type="SMART" id="SM00336">
    <property type="entry name" value="BBOX"/>
    <property type="match status" value="2"/>
</dbReference>
<dbReference type="InterPro" id="IPR011042">
    <property type="entry name" value="6-blade_b-propeller_TolB-like"/>
</dbReference>
<dbReference type="Proteomes" id="UP000821853">
    <property type="component" value="Chromosome 9"/>
</dbReference>
<dbReference type="Gene3D" id="2.120.10.30">
    <property type="entry name" value="TolB, C-terminal domain"/>
    <property type="match status" value="1"/>
</dbReference>
<dbReference type="GO" id="GO:0008270">
    <property type="term" value="F:zinc ion binding"/>
    <property type="evidence" value="ECO:0007669"/>
    <property type="project" value="InterPro"/>
</dbReference>
<feature type="repeat" description="NHL" evidence="2">
    <location>
        <begin position="314"/>
        <end position="356"/>
    </location>
</feature>
<accession>A0A9J6H317</accession>
<dbReference type="InterPro" id="IPR047153">
    <property type="entry name" value="TRIM45/56/19-like"/>
</dbReference>